<sequence>MAIKTVAVVGASGLVGARVVEALQAANFDVTAVTREESKATFPSNVAVRRADLSSVESLTAAFAGQDAVVSAVSTVFAVIPGAQNPMIDAAVAAGVKRFIPSEYGLNTRKLQGEILGDWLKAKTSAVDYLIEKAQSNPSFTWTGIGTSLFFDWSLTRGIYGISFKDKTATIFDSGNQKISTTSLAFLAKTVAAVLQHDDKTANQYIDVIEFTVTQNQVLEAIEAEMGTKFTVTHESTNEAEKRGHEKLARGDQYFPFVDFLIAYWFRDGPGHAIKEEDKANKTLGLPQSDLRAVVKEYLQTL</sequence>
<evidence type="ECO:0000256" key="2">
    <source>
        <dbReference type="ARBA" id="ARBA00023002"/>
    </source>
</evidence>
<protein>
    <recommendedName>
        <fullName evidence="3">NmrA-like domain-containing protein</fullName>
    </recommendedName>
</protein>
<evidence type="ECO:0000313" key="5">
    <source>
        <dbReference type="Proteomes" id="UP000030651"/>
    </source>
</evidence>
<dbReference type="SUPFAM" id="SSF51735">
    <property type="entry name" value="NAD(P)-binding Rossmann-fold domains"/>
    <property type="match status" value="1"/>
</dbReference>
<reference evidence="5" key="1">
    <citation type="journal article" date="2015" name="BMC Genomics">
        <title>Genomic and transcriptomic analysis of the endophytic fungus Pestalotiopsis fici reveals its lifestyle and high potential for synthesis of natural products.</title>
        <authorList>
            <person name="Wang X."/>
            <person name="Zhang X."/>
            <person name="Liu L."/>
            <person name="Xiang M."/>
            <person name="Wang W."/>
            <person name="Sun X."/>
            <person name="Che Y."/>
            <person name="Guo L."/>
            <person name="Liu G."/>
            <person name="Guo L."/>
            <person name="Wang C."/>
            <person name="Yin W.B."/>
            <person name="Stadler M."/>
            <person name="Zhang X."/>
            <person name="Liu X."/>
        </authorList>
    </citation>
    <scope>NUCLEOTIDE SEQUENCE [LARGE SCALE GENOMIC DNA]</scope>
    <source>
        <strain evidence="5">W106-1 / CGMCC3.15140</strain>
    </source>
</reference>
<keyword evidence="1" id="KW-0521">NADP</keyword>
<dbReference type="Gene3D" id="3.40.50.720">
    <property type="entry name" value="NAD(P)-binding Rossmann-like Domain"/>
    <property type="match status" value="1"/>
</dbReference>
<dbReference type="PANTHER" id="PTHR47706">
    <property type="entry name" value="NMRA-LIKE FAMILY PROTEIN"/>
    <property type="match status" value="1"/>
</dbReference>
<gene>
    <name evidence="4" type="ORF">PFICI_01709</name>
</gene>
<keyword evidence="2" id="KW-0560">Oxidoreductase</keyword>
<dbReference type="KEGG" id="pfy:PFICI_01709"/>
<accession>W3XRN2</accession>
<proteinExistence type="predicted"/>
<dbReference type="RefSeq" id="XP_007828481.1">
    <property type="nucleotide sequence ID" value="XM_007830290.1"/>
</dbReference>
<dbReference type="GeneID" id="19266722"/>
<evidence type="ECO:0000256" key="1">
    <source>
        <dbReference type="ARBA" id="ARBA00022857"/>
    </source>
</evidence>
<dbReference type="InterPro" id="IPR008030">
    <property type="entry name" value="NmrA-like"/>
</dbReference>
<dbReference type="Pfam" id="PF05368">
    <property type="entry name" value="NmrA"/>
    <property type="match status" value="1"/>
</dbReference>
<dbReference type="InParanoid" id="W3XRN2"/>
<dbReference type="InterPro" id="IPR051609">
    <property type="entry name" value="NmrA/Isoflavone_reductase-like"/>
</dbReference>
<dbReference type="OMA" id="HESTNEA"/>
<dbReference type="OrthoDB" id="9974981at2759"/>
<evidence type="ECO:0000313" key="4">
    <source>
        <dbReference type="EMBL" id="ETS87881.1"/>
    </source>
</evidence>
<organism evidence="4 5">
    <name type="scientific">Pestalotiopsis fici (strain W106-1 / CGMCC3.15140)</name>
    <dbReference type="NCBI Taxonomy" id="1229662"/>
    <lineage>
        <taxon>Eukaryota</taxon>
        <taxon>Fungi</taxon>
        <taxon>Dikarya</taxon>
        <taxon>Ascomycota</taxon>
        <taxon>Pezizomycotina</taxon>
        <taxon>Sordariomycetes</taxon>
        <taxon>Xylariomycetidae</taxon>
        <taxon>Amphisphaeriales</taxon>
        <taxon>Sporocadaceae</taxon>
        <taxon>Pestalotiopsis</taxon>
    </lineage>
</organism>
<dbReference type="CDD" id="cd05259">
    <property type="entry name" value="PCBER_SDR_a"/>
    <property type="match status" value="1"/>
</dbReference>
<dbReference type="InterPro" id="IPR045312">
    <property type="entry name" value="PCBER-like"/>
</dbReference>
<dbReference type="AlphaFoldDB" id="W3XRN2"/>
<dbReference type="PANTHER" id="PTHR47706:SF10">
    <property type="entry name" value="NMRA-LIKE DOMAIN-CONTAINING PROTEIN"/>
    <property type="match status" value="1"/>
</dbReference>
<name>W3XRN2_PESFW</name>
<feature type="domain" description="NmrA-like" evidence="3">
    <location>
        <begin position="4"/>
        <end position="234"/>
    </location>
</feature>
<dbReference type="EMBL" id="KI912109">
    <property type="protein sequence ID" value="ETS87881.1"/>
    <property type="molecule type" value="Genomic_DNA"/>
</dbReference>
<keyword evidence="5" id="KW-1185">Reference proteome</keyword>
<dbReference type="GO" id="GO:0016491">
    <property type="term" value="F:oxidoreductase activity"/>
    <property type="evidence" value="ECO:0007669"/>
    <property type="project" value="UniProtKB-KW"/>
</dbReference>
<dbReference type="Proteomes" id="UP000030651">
    <property type="component" value="Unassembled WGS sequence"/>
</dbReference>
<dbReference type="eggNOG" id="ENOG502RSGZ">
    <property type="taxonomic scope" value="Eukaryota"/>
</dbReference>
<evidence type="ECO:0000259" key="3">
    <source>
        <dbReference type="Pfam" id="PF05368"/>
    </source>
</evidence>
<dbReference type="InterPro" id="IPR036291">
    <property type="entry name" value="NAD(P)-bd_dom_sf"/>
</dbReference>
<dbReference type="HOGENOM" id="CLU_044876_3_3_1"/>